<keyword evidence="2" id="KW-0812">Transmembrane</keyword>
<feature type="region of interest" description="Disordered" evidence="1">
    <location>
        <begin position="49"/>
        <end position="71"/>
    </location>
</feature>
<dbReference type="EMBL" id="MU001503">
    <property type="protein sequence ID" value="KAF2443228.1"/>
    <property type="molecule type" value="Genomic_DNA"/>
</dbReference>
<evidence type="ECO:0000256" key="1">
    <source>
        <dbReference type="SAM" id="MobiDB-lite"/>
    </source>
</evidence>
<name>A0A9P4UBE1_9PLEO</name>
<evidence type="ECO:0000256" key="2">
    <source>
        <dbReference type="SAM" id="Phobius"/>
    </source>
</evidence>
<feature type="transmembrane region" description="Helical" evidence="2">
    <location>
        <begin position="24"/>
        <end position="44"/>
    </location>
</feature>
<reference evidence="3" key="1">
    <citation type="journal article" date="2020" name="Stud. Mycol.">
        <title>101 Dothideomycetes genomes: a test case for predicting lifestyles and emergence of pathogens.</title>
        <authorList>
            <person name="Haridas S."/>
            <person name="Albert R."/>
            <person name="Binder M."/>
            <person name="Bloem J."/>
            <person name="Labutti K."/>
            <person name="Salamov A."/>
            <person name="Andreopoulos B."/>
            <person name="Baker S."/>
            <person name="Barry K."/>
            <person name="Bills G."/>
            <person name="Bluhm B."/>
            <person name="Cannon C."/>
            <person name="Castanera R."/>
            <person name="Culley D."/>
            <person name="Daum C."/>
            <person name="Ezra D."/>
            <person name="Gonzalez J."/>
            <person name="Henrissat B."/>
            <person name="Kuo A."/>
            <person name="Liang C."/>
            <person name="Lipzen A."/>
            <person name="Lutzoni F."/>
            <person name="Magnuson J."/>
            <person name="Mondo S."/>
            <person name="Nolan M."/>
            <person name="Ohm R."/>
            <person name="Pangilinan J."/>
            <person name="Park H.-J."/>
            <person name="Ramirez L."/>
            <person name="Alfaro M."/>
            <person name="Sun H."/>
            <person name="Tritt A."/>
            <person name="Yoshinaga Y."/>
            <person name="Zwiers L.-H."/>
            <person name="Turgeon B."/>
            <person name="Goodwin S."/>
            <person name="Spatafora J."/>
            <person name="Crous P."/>
            <person name="Grigoriev I."/>
        </authorList>
    </citation>
    <scope>NUCLEOTIDE SEQUENCE</scope>
    <source>
        <strain evidence="3">CBS 690.94</strain>
    </source>
</reference>
<sequence length="71" mass="8048">MPCLPLPAPSNQVSADPWSRANTFALLQLITTVAIAIIGALWGLRSHLKKHPKRNDQRKRNRNRTHNNEVN</sequence>
<keyword evidence="2" id="KW-0472">Membrane</keyword>
<keyword evidence="4" id="KW-1185">Reference proteome</keyword>
<organism evidence="3 4">
    <name type="scientific">Karstenula rhodostoma CBS 690.94</name>
    <dbReference type="NCBI Taxonomy" id="1392251"/>
    <lineage>
        <taxon>Eukaryota</taxon>
        <taxon>Fungi</taxon>
        <taxon>Dikarya</taxon>
        <taxon>Ascomycota</taxon>
        <taxon>Pezizomycotina</taxon>
        <taxon>Dothideomycetes</taxon>
        <taxon>Pleosporomycetidae</taxon>
        <taxon>Pleosporales</taxon>
        <taxon>Massarineae</taxon>
        <taxon>Didymosphaeriaceae</taxon>
        <taxon>Karstenula</taxon>
    </lineage>
</organism>
<proteinExistence type="predicted"/>
<comment type="caution">
    <text evidence="3">The sequence shown here is derived from an EMBL/GenBank/DDBJ whole genome shotgun (WGS) entry which is preliminary data.</text>
</comment>
<evidence type="ECO:0000313" key="4">
    <source>
        <dbReference type="Proteomes" id="UP000799764"/>
    </source>
</evidence>
<keyword evidence="2" id="KW-1133">Transmembrane helix</keyword>
<protein>
    <submittedName>
        <fullName evidence="3">Uncharacterized protein</fullName>
    </submittedName>
</protein>
<evidence type="ECO:0000313" key="3">
    <source>
        <dbReference type="EMBL" id="KAF2443228.1"/>
    </source>
</evidence>
<feature type="compositionally biased region" description="Basic residues" evidence="1">
    <location>
        <begin position="49"/>
        <end position="65"/>
    </location>
</feature>
<accession>A0A9P4UBE1</accession>
<gene>
    <name evidence="3" type="ORF">P171DRAFT_433528</name>
</gene>
<dbReference type="AlphaFoldDB" id="A0A9P4UBE1"/>
<dbReference type="Proteomes" id="UP000799764">
    <property type="component" value="Unassembled WGS sequence"/>
</dbReference>